<feature type="compositionally biased region" description="Basic and acidic residues" evidence="1">
    <location>
        <begin position="220"/>
        <end position="233"/>
    </location>
</feature>
<evidence type="ECO:0000259" key="2">
    <source>
        <dbReference type="PROSITE" id="PS50911"/>
    </source>
</evidence>
<comment type="caution">
    <text evidence="3">The sequence shown here is derived from an EMBL/GenBank/DDBJ whole genome shotgun (WGS) entry which is preliminary data.</text>
</comment>
<dbReference type="InterPro" id="IPR007921">
    <property type="entry name" value="CHAP_dom"/>
</dbReference>
<dbReference type="Gene3D" id="1.10.530.10">
    <property type="match status" value="1"/>
</dbReference>
<dbReference type="InterPro" id="IPR038765">
    <property type="entry name" value="Papain-like_cys_pep_sf"/>
</dbReference>
<dbReference type="EMBL" id="QXUI01000015">
    <property type="protein sequence ID" value="RIM90670.1"/>
    <property type="molecule type" value="Genomic_DNA"/>
</dbReference>
<dbReference type="SUPFAM" id="SSF54001">
    <property type="entry name" value="Cysteine proteinases"/>
    <property type="match status" value="1"/>
</dbReference>
<accession>A0AAQ0LWU4</accession>
<feature type="region of interest" description="Disordered" evidence="1">
    <location>
        <begin position="120"/>
        <end position="142"/>
    </location>
</feature>
<dbReference type="Pfam" id="PF05257">
    <property type="entry name" value="CHAP"/>
    <property type="match status" value="1"/>
</dbReference>
<dbReference type="AlphaFoldDB" id="A0AAQ0LWU4"/>
<dbReference type="Gene3D" id="3.90.1720.10">
    <property type="entry name" value="endopeptidase domain like (from Nostoc punctiforme)"/>
    <property type="match status" value="1"/>
</dbReference>
<organism evidence="3 4">
    <name type="scientific">Staphylococcus xylosus</name>
    <dbReference type="NCBI Taxonomy" id="1288"/>
    <lineage>
        <taxon>Bacteria</taxon>
        <taxon>Bacillati</taxon>
        <taxon>Bacillota</taxon>
        <taxon>Bacilli</taxon>
        <taxon>Bacillales</taxon>
        <taxon>Staphylococcaceae</taxon>
        <taxon>Staphylococcus</taxon>
    </lineage>
</organism>
<feature type="region of interest" description="Disordered" evidence="1">
    <location>
        <begin position="202"/>
        <end position="235"/>
    </location>
</feature>
<dbReference type="Proteomes" id="UP000285579">
    <property type="component" value="Unassembled WGS sequence"/>
</dbReference>
<evidence type="ECO:0000256" key="1">
    <source>
        <dbReference type="SAM" id="MobiDB-lite"/>
    </source>
</evidence>
<feature type="region of interest" description="Disordered" evidence="1">
    <location>
        <begin position="1"/>
        <end position="37"/>
    </location>
</feature>
<gene>
    <name evidence="3" type="ORF">BU104_13545</name>
</gene>
<feature type="compositionally biased region" description="Low complexity" evidence="1">
    <location>
        <begin position="207"/>
        <end position="219"/>
    </location>
</feature>
<dbReference type="InterPro" id="IPR023346">
    <property type="entry name" value="Lysozyme-like_dom_sf"/>
</dbReference>
<evidence type="ECO:0000313" key="3">
    <source>
        <dbReference type="EMBL" id="RIM90670.1"/>
    </source>
</evidence>
<evidence type="ECO:0000313" key="4">
    <source>
        <dbReference type="Proteomes" id="UP000285579"/>
    </source>
</evidence>
<feature type="compositionally biased region" description="Polar residues" evidence="1">
    <location>
        <begin position="16"/>
        <end position="37"/>
    </location>
</feature>
<name>A0AAQ0LWU4_STAXY</name>
<feature type="domain" description="Peptidase C51" evidence="2">
    <location>
        <begin position="220"/>
        <end position="349"/>
    </location>
</feature>
<proteinExistence type="predicted"/>
<sequence length="351" mass="37729">MSVALLLGGKKEEEQQNASGDYTVNGGTVQNPRSDYAQNEVPKEFKKLYKNIADKYDIDWQLLAGIHRVETAFSSNVQESSAGAIGHTQFMKCTWAGWSAGGCSGSLGNANIPKKEYTDPKVVKKGGGEGVDGNGNGKADPMEISDALSATAKKLEKDGANKSPEKAVHSYNHSSEYVGKVMGHYKAYKDNVKWVKAGIKDPKELGKSSGSSSSGGKSIKGVDGDLPKPDKKKFNLQPTYPYGQCTWYVHQRRHQIGKDVPTTLGNGADWGDNAKTAGFKVNSTPKVGAGASIRAGDFGSPAPYGHVVFVEKVKKDGGIVVSESNVKGEGVISYREFSKNDTKKMQFIHDK</sequence>
<reference evidence="3 4" key="1">
    <citation type="journal article" date="2016" name="Front. Microbiol.">
        <title>Comprehensive Phylogenetic Analysis of Bovine Non-aureus Staphylococci Species Based on Whole-Genome Sequencing.</title>
        <authorList>
            <person name="Naushad S."/>
            <person name="Barkema H.W."/>
            <person name="Luby C."/>
            <person name="Condas L.A."/>
            <person name="Nobrega D.B."/>
            <person name="Carson D.A."/>
            <person name="De Buck J."/>
        </authorList>
    </citation>
    <scope>NUCLEOTIDE SEQUENCE [LARGE SCALE GENOMIC DNA]</scope>
    <source>
        <strain evidence="3 4">SNUC 1349</strain>
    </source>
</reference>
<dbReference type="PROSITE" id="PS50911">
    <property type="entry name" value="CHAP"/>
    <property type="match status" value="1"/>
</dbReference>
<protein>
    <submittedName>
        <fullName evidence="3">CHAP domain-containing protein</fullName>
    </submittedName>
</protein>
<dbReference type="SUPFAM" id="SSF53955">
    <property type="entry name" value="Lysozyme-like"/>
    <property type="match status" value="1"/>
</dbReference>